<accession>A0A377RSY2</accession>
<dbReference type="AlphaFoldDB" id="A0A377RSY2"/>
<comment type="function">
    <text evidence="1">Could be involved in insertion of integral membrane proteins into the membrane.</text>
</comment>
<dbReference type="PANTHER" id="PTHR33383">
    <property type="entry name" value="MEMBRANE PROTEIN INSERTION EFFICIENCY FACTOR-RELATED"/>
    <property type="match status" value="1"/>
</dbReference>
<dbReference type="SMART" id="SM01234">
    <property type="entry name" value="Haemolytic"/>
    <property type="match status" value="1"/>
</dbReference>
<name>A0A377RSY2_HELPX</name>
<dbReference type="HAMAP" id="MF_00386">
    <property type="entry name" value="UPF0161_YidD"/>
    <property type="match status" value="1"/>
</dbReference>
<dbReference type="Pfam" id="PF01809">
    <property type="entry name" value="YidD"/>
    <property type="match status" value="1"/>
</dbReference>
<dbReference type="InterPro" id="IPR002696">
    <property type="entry name" value="Membr_insert_effic_factor_YidD"/>
</dbReference>
<protein>
    <recommendedName>
        <fullName evidence="1">Putative membrane protein insertion efficiency factor</fullName>
    </recommendedName>
</protein>
<evidence type="ECO:0000313" key="3">
    <source>
        <dbReference type="Proteomes" id="UP000254195"/>
    </source>
</evidence>
<evidence type="ECO:0000256" key="1">
    <source>
        <dbReference type="HAMAP-Rule" id="MF_00386"/>
    </source>
</evidence>
<keyword evidence="1" id="KW-0472">Membrane</keyword>
<dbReference type="EMBL" id="UGJP01000002">
    <property type="protein sequence ID" value="STR26737.1"/>
    <property type="molecule type" value="Genomic_DNA"/>
</dbReference>
<dbReference type="PANTHER" id="PTHR33383:SF1">
    <property type="entry name" value="MEMBRANE PROTEIN INSERTION EFFICIENCY FACTOR-RELATED"/>
    <property type="match status" value="1"/>
</dbReference>
<reference evidence="2 3" key="1">
    <citation type="submission" date="2018-06" db="EMBL/GenBank/DDBJ databases">
        <authorList>
            <consortium name="Pathogen Informatics"/>
            <person name="Doyle S."/>
        </authorList>
    </citation>
    <scope>NUCLEOTIDE SEQUENCE [LARGE SCALE GENOMIC DNA]</scope>
    <source>
        <strain evidence="2 3">NCTC13094</strain>
    </source>
</reference>
<evidence type="ECO:0000313" key="2">
    <source>
        <dbReference type="EMBL" id="STR26737.1"/>
    </source>
</evidence>
<organism evidence="2 3">
    <name type="scientific">Helicobacter pylori</name>
    <name type="common">Campylobacter pylori</name>
    <dbReference type="NCBI Taxonomy" id="210"/>
    <lineage>
        <taxon>Bacteria</taxon>
        <taxon>Pseudomonadati</taxon>
        <taxon>Campylobacterota</taxon>
        <taxon>Epsilonproteobacteria</taxon>
        <taxon>Campylobacterales</taxon>
        <taxon>Helicobacteraceae</taxon>
        <taxon>Helicobacter</taxon>
    </lineage>
</organism>
<proteinExistence type="inferred from homology"/>
<comment type="similarity">
    <text evidence="1">Belongs to the UPF0161 family.</text>
</comment>
<dbReference type="Proteomes" id="UP000254195">
    <property type="component" value="Unassembled WGS sequence"/>
</dbReference>
<gene>
    <name evidence="2" type="primary">yidD</name>
    <name evidence="2" type="ORF">NCTC13094_00831</name>
</gene>
<sequence>MRNNKTPFLSTIFTASIRGYQRFFSAFTPSSCRFYPTCSNYALWLLSFESPLNAIGKIILRILSCNPFCSGGIAYPTTRLKRPSLLQSHKDSNRNFKTITFWLVPTTKSRTTYYIIKV</sequence>
<dbReference type="NCBIfam" id="TIGR00278">
    <property type="entry name" value="membrane protein insertion efficiency factor YidD"/>
    <property type="match status" value="1"/>
</dbReference>
<keyword evidence="1" id="KW-1003">Cell membrane</keyword>
<comment type="subcellular location">
    <subcellularLocation>
        <location evidence="1">Cell membrane</location>
        <topology evidence="1">Peripheral membrane protein</topology>
        <orientation evidence="1">Cytoplasmic side</orientation>
    </subcellularLocation>
</comment>
<dbReference type="GO" id="GO:0005886">
    <property type="term" value="C:plasma membrane"/>
    <property type="evidence" value="ECO:0007669"/>
    <property type="project" value="UniProtKB-SubCell"/>
</dbReference>